<accession>A0ABV8VJ81</accession>
<proteinExistence type="predicted"/>
<dbReference type="Pfam" id="PF10756">
    <property type="entry name" value="bPH_6"/>
    <property type="match status" value="1"/>
</dbReference>
<name>A0ABV8VJ81_9NOCA</name>
<feature type="domain" description="Low molecular weight protein antigen 6 PH" evidence="3">
    <location>
        <begin position="140"/>
        <end position="211"/>
    </location>
</feature>
<evidence type="ECO:0000313" key="4">
    <source>
        <dbReference type="EMBL" id="MFC4374912.1"/>
    </source>
</evidence>
<protein>
    <submittedName>
        <fullName evidence="4">PH domain-containing protein</fullName>
    </submittedName>
</protein>
<evidence type="ECO:0000256" key="2">
    <source>
        <dbReference type="SAM" id="Phobius"/>
    </source>
</evidence>
<keyword evidence="2" id="KW-1133">Transmembrane helix</keyword>
<keyword evidence="2" id="KW-0472">Membrane</keyword>
<comment type="caution">
    <text evidence="4">The sequence shown here is derived from an EMBL/GenBank/DDBJ whole genome shotgun (WGS) entry which is preliminary data.</text>
</comment>
<reference evidence="5" key="1">
    <citation type="journal article" date="2019" name="Int. J. Syst. Evol. Microbiol.">
        <title>The Global Catalogue of Microorganisms (GCM) 10K type strain sequencing project: providing services to taxonomists for standard genome sequencing and annotation.</title>
        <authorList>
            <consortium name="The Broad Institute Genomics Platform"/>
            <consortium name="The Broad Institute Genome Sequencing Center for Infectious Disease"/>
            <person name="Wu L."/>
            <person name="Ma J."/>
        </authorList>
    </citation>
    <scope>NUCLEOTIDE SEQUENCE [LARGE SCALE GENOMIC DNA]</scope>
    <source>
        <strain evidence="5">IBRC-M 10490</strain>
    </source>
</reference>
<dbReference type="EMBL" id="JBHSDL010000014">
    <property type="protein sequence ID" value="MFC4374912.1"/>
    <property type="molecule type" value="Genomic_DNA"/>
</dbReference>
<feature type="region of interest" description="Disordered" evidence="1">
    <location>
        <begin position="223"/>
        <end position="283"/>
    </location>
</feature>
<evidence type="ECO:0000313" key="5">
    <source>
        <dbReference type="Proteomes" id="UP001595844"/>
    </source>
</evidence>
<dbReference type="Proteomes" id="UP001595844">
    <property type="component" value="Unassembled WGS sequence"/>
</dbReference>
<feature type="transmembrane region" description="Helical" evidence="2">
    <location>
        <begin position="64"/>
        <end position="82"/>
    </location>
</feature>
<keyword evidence="2" id="KW-0812">Transmembrane</keyword>
<evidence type="ECO:0000256" key="1">
    <source>
        <dbReference type="SAM" id="MobiDB-lite"/>
    </source>
</evidence>
<feature type="compositionally biased region" description="Basic and acidic residues" evidence="1">
    <location>
        <begin position="15"/>
        <end position="24"/>
    </location>
</feature>
<sequence length="283" mass="30316">MSSPHQSVPPAKSSHTTDEGTDTGRRRRPGGLRAASPGRLAAIGIVVLAYLTFVVVGTVQDTSLGVRIGLIVPTAVIVWLLIPRRTNTPTPGLHVIGVPRLAYIGVLVLAFCVFFPFVGWPALLWWLLLAPVLAVLWVVRTHTTISDAGLDLSTMFGRTRHLDWAQVKGISIPKRGYVKARLTDDSEVKLPAVSYDRLRELIEASGGRLPDVFAAAEQAEAERLAAERAQAEAARETETETKSAPATAAESEAESAPETETESEAKSASETETGSKTKESGAE</sequence>
<feature type="compositionally biased region" description="Acidic residues" evidence="1">
    <location>
        <begin position="251"/>
        <end position="262"/>
    </location>
</feature>
<feature type="compositionally biased region" description="Basic and acidic residues" evidence="1">
    <location>
        <begin position="263"/>
        <end position="283"/>
    </location>
</feature>
<feature type="region of interest" description="Disordered" evidence="1">
    <location>
        <begin position="1"/>
        <end position="33"/>
    </location>
</feature>
<feature type="compositionally biased region" description="Basic and acidic residues" evidence="1">
    <location>
        <begin position="223"/>
        <end position="241"/>
    </location>
</feature>
<organism evidence="4 5">
    <name type="scientific">Nocardia halotolerans</name>
    <dbReference type="NCBI Taxonomy" id="1755878"/>
    <lineage>
        <taxon>Bacteria</taxon>
        <taxon>Bacillati</taxon>
        <taxon>Actinomycetota</taxon>
        <taxon>Actinomycetes</taxon>
        <taxon>Mycobacteriales</taxon>
        <taxon>Nocardiaceae</taxon>
        <taxon>Nocardia</taxon>
    </lineage>
</organism>
<feature type="transmembrane region" description="Helical" evidence="2">
    <location>
        <begin position="94"/>
        <end position="117"/>
    </location>
</feature>
<feature type="transmembrane region" description="Helical" evidence="2">
    <location>
        <begin position="123"/>
        <end position="139"/>
    </location>
</feature>
<evidence type="ECO:0000259" key="3">
    <source>
        <dbReference type="Pfam" id="PF10756"/>
    </source>
</evidence>
<dbReference type="RefSeq" id="WP_378560739.1">
    <property type="nucleotide sequence ID" value="NZ_JBHSDL010000014.1"/>
</dbReference>
<keyword evidence="5" id="KW-1185">Reference proteome</keyword>
<dbReference type="InterPro" id="IPR019692">
    <property type="entry name" value="CFP-6_PH"/>
</dbReference>
<gene>
    <name evidence="4" type="ORF">ACFO5K_12455</name>
</gene>
<feature type="transmembrane region" description="Helical" evidence="2">
    <location>
        <begin position="40"/>
        <end position="58"/>
    </location>
</feature>